<comment type="caution">
    <text evidence="2">The sequence shown here is derived from an EMBL/GenBank/DDBJ whole genome shotgun (WGS) entry which is preliminary data.</text>
</comment>
<proteinExistence type="predicted"/>
<keyword evidence="3" id="KW-1185">Reference proteome</keyword>
<organism evidence="2 3">
    <name type="scientific">Bacillus thermotolerans</name>
    <name type="common">Quasibacillus thermotolerans</name>
    <dbReference type="NCBI Taxonomy" id="1221996"/>
    <lineage>
        <taxon>Bacteria</taxon>
        <taxon>Bacillati</taxon>
        <taxon>Bacillota</taxon>
        <taxon>Bacilli</taxon>
        <taxon>Bacillales</taxon>
        <taxon>Bacillaceae</taxon>
        <taxon>Bacillus</taxon>
    </lineage>
</organism>
<dbReference type="Proteomes" id="UP000031563">
    <property type="component" value="Unassembled WGS sequence"/>
</dbReference>
<accession>A0A0F5HMV8</accession>
<feature type="signal peptide" evidence="1">
    <location>
        <begin position="1"/>
        <end position="24"/>
    </location>
</feature>
<evidence type="ECO:0000256" key="1">
    <source>
        <dbReference type="SAM" id="SignalP"/>
    </source>
</evidence>
<reference evidence="2" key="1">
    <citation type="submission" date="2015-02" db="EMBL/GenBank/DDBJ databases">
        <title>Genome Assembly of Bacillaceae bacterium MTCC 8252.</title>
        <authorList>
            <person name="Verma A."/>
            <person name="Khatri I."/>
            <person name="Mual P."/>
            <person name="Subramanian S."/>
            <person name="Krishnamurthi S."/>
        </authorList>
    </citation>
    <scope>NUCLEOTIDE SEQUENCE [LARGE SCALE GENOMIC DNA]</scope>
    <source>
        <strain evidence="2">MTCC 8252</strain>
    </source>
</reference>
<dbReference type="EMBL" id="JWIR02000080">
    <property type="protein sequence ID" value="KKB34719.1"/>
    <property type="molecule type" value="Genomic_DNA"/>
</dbReference>
<dbReference type="RefSeq" id="WP_040037558.1">
    <property type="nucleotide sequence ID" value="NZ_JWIQ02000059.1"/>
</dbReference>
<protein>
    <submittedName>
        <fullName evidence="2">Uncharacterized protein</fullName>
    </submittedName>
</protein>
<sequence length="100" mass="11325">MKKIFMFGLLTFILSIGIGTTALAHNSNNSSDNNSMLDRALPFIKEMHPNPTEQEIKNMYDICLSDHGQALNNMTSTKNSVQNESKIEPNHRQLILMDLF</sequence>
<keyword evidence="1" id="KW-0732">Signal</keyword>
<dbReference type="AlphaFoldDB" id="A0A0F5HMV8"/>
<dbReference type="STRING" id="1221996.QY95_03831"/>
<gene>
    <name evidence="2" type="ORF">QY95_03831</name>
</gene>
<feature type="chain" id="PRO_5002487420" evidence="1">
    <location>
        <begin position="25"/>
        <end position="100"/>
    </location>
</feature>
<name>A0A0F5HMV8_BACTR</name>
<evidence type="ECO:0000313" key="3">
    <source>
        <dbReference type="Proteomes" id="UP000031563"/>
    </source>
</evidence>
<evidence type="ECO:0000313" key="2">
    <source>
        <dbReference type="EMBL" id="KKB34719.1"/>
    </source>
</evidence>